<dbReference type="RefSeq" id="WP_249314476.1">
    <property type="nucleotide sequence ID" value="NZ_JACRSR010000001.1"/>
</dbReference>
<evidence type="ECO:0000313" key="2">
    <source>
        <dbReference type="EMBL" id="MBC8530501.1"/>
    </source>
</evidence>
<evidence type="ECO:0000313" key="3">
    <source>
        <dbReference type="Proteomes" id="UP000623172"/>
    </source>
</evidence>
<feature type="domain" description="DUF5655" evidence="1">
    <location>
        <begin position="19"/>
        <end position="104"/>
    </location>
</feature>
<keyword evidence="3" id="KW-1185">Reference proteome</keyword>
<dbReference type="InterPro" id="IPR043714">
    <property type="entry name" value="DUF5655"/>
</dbReference>
<comment type="caution">
    <text evidence="2">The sequence shown here is derived from an EMBL/GenBank/DDBJ whole genome shotgun (WGS) entry which is preliminary data.</text>
</comment>
<name>A0A926D3D0_9FIRM</name>
<accession>A0A926D3D0</accession>
<evidence type="ECO:0000259" key="1">
    <source>
        <dbReference type="Pfam" id="PF18899"/>
    </source>
</evidence>
<dbReference type="EMBL" id="JACRSR010000001">
    <property type="protein sequence ID" value="MBC8530501.1"/>
    <property type="molecule type" value="Genomic_DNA"/>
</dbReference>
<dbReference type="AlphaFoldDB" id="A0A926D3D0"/>
<dbReference type="Proteomes" id="UP000623172">
    <property type="component" value="Unassembled WGS sequence"/>
</dbReference>
<proteinExistence type="predicted"/>
<organism evidence="2 3">
    <name type="scientific">Gehongia tenuis</name>
    <dbReference type="NCBI Taxonomy" id="2763655"/>
    <lineage>
        <taxon>Bacteria</taxon>
        <taxon>Bacillati</taxon>
        <taxon>Bacillota</taxon>
        <taxon>Clostridia</taxon>
        <taxon>Christensenellales</taxon>
        <taxon>Christensenellaceae</taxon>
        <taxon>Gehongia</taxon>
    </lineage>
</organism>
<sequence length="117" mass="12750">MAGFTKRQREIMAAVRPLLALPGVTERETKTQLAFAAGVQFAWLSPAPSGKGLFVSFGLPAPLDSPRAPSVQPYPGRFTHHVTLEGPEGADGELAGWLKEAYDFARFRAARRSPRSR</sequence>
<dbReference type="Pfam" id="PF18899">
    <property type="entry name" value="DUF5655"/>
    <property type="match status" value="1"/>
</dbReference>
<protein>
    <recommendedName>
        <fullName evidence="1">DUF5655 domain-containing protein</fullName>
    </recommendedName>
</protein>
<gene>
    <name evidence="2" type="ORF">H8696_01395</name>
</gene>
<reference evidence="2" key="1">
    <citation type="submission" date="2020-08" db="EMBL/GenBank/DDBJ databases">
        <title>Genome public.</title>
        <authorList>
            <person name="Liu C."/>
            <person name="Sun Q."/>
        </authorList>
    </citation>
    <scope>NUCLEOTIDE SEQUENCE</scope>
    <source>
        <strain evidence="2">NSJ-53</strain>
    </source>
</reference>